<sequence>MAGSGNGSKAQSRLDFDHELVFRTLTGDSLTASVKRLELTDAEERLACTLSFEVQQDVYRQLMAGEWMGLHAAARSDGAGMAFEADQPIELRAVLRHSLMKAALHHGTEAEQVLQTLLQDSEAGRALRQSESWLILEVKQQVKLPEEFGTGSLKKGYRTFWAEPAAVQAASGNPRPAMNEIVEGYLSGKEIPYERVADGLLRITFTGMNGSWIVLVRTDEEKRICIVYSVYPELVPEEHRAGMAVFLTGENYDLEVGSFELDTADGELRYRTSIDVEHDRLTRELFGRLFTTNVVIMDHYFHVLHDAAAQEEME</sequence>
<dbReference type="EMBL" id="JACXJA010000001">
    <property type="protein sequence ID" value="MBD2860626.1"/>
    <property type="molecule type" value="Genomic_DNA"/>
</dbReference>
<dbReference type="RefSeq" id="WP_190923897.1">
    <property type="nucleotide sequence ID" value="NZ_JACXJA010000001.1"/>
</dbReference>
<dbReference type="Pfam" id="PF10722">
    <property type="entry name" value="YbjN"/>
    <property type="match status" value="1"/>
</dbReference>
<comment type="caution">
    <text evidence="1">The sequence shown here is derived from an EMBL/GenBank/DDBJ whole genome shotgun (WGS) entry which is preliminary data.</text>
</comment>
<dbReference type="Proteomes" id="UP000639396">
    <property type="component" value="Unassembled WGS sequence"/>
</dbReference>
<reference evidence="1" key="1">
    <citation type="submission" date="2020-09" db="EMBL/GenBank/DDBJ databases">
        <title>A novel bacterium of genus Paenibacillus, isolated from South China Sea.</title>
        <authorList>
            <person name="Huang H."/>
            <person name="Mo K."/>
            <person name="Hu Y."/>
        </authorList>
    </citation>
    <scope>NUCLEOTIDE SEQUENCE</scope>
    <source>
        <strain evidence="1">IB182363</strain>
    </source>
</reference>
<dbReference type="InterPro" id="IPR019660">
    <property type="entry name" value="Put_sensory_transdc_reg_YbjN"/>
</dbReference>
<organism evidence="1 2">
    <name type="scientific">Paenibacillus oceani</name>
    <dbReference type="NCBI Taxonomy" id="2772510"/>
    <lineage>
        <taxon>Bacteria</taxon>
        <taxon>Bacillati</taxon>
        <taxon>Bacillota</taxon>
        <taxon>Bacilli</taxon>
        <taxon>Bacillales</taxon>
        <taxon>Paenibacillaceae</taxon>
        <taxon>Paenibacillus</taxon>
    </lineage>
</organism>
<evidence type="ECO:0000313" key="1">
    <source>
        <dbReference type="EMBL" id="MBD2860626.1"/>
    </source>
</evidence>
<proteinExistence type="predicted"/>
<gene>
    <name evidence="1" type="ORF">IDH45_01315</name>
</gene>
<accession>A0A927GXB4</accession>
<name>A0A927GXB4_9BACL</name>
<keyword evidence="2" id="KW-1185">Reference proteome</keyword>
<dbReference type="AlphaFoldDB" id="A0A927GXB4"/>
<protein>
    <submittedName>
        <fullName evidence="1">YbjN domain-containing protein</fullName>
    </submittedName>
</protein>
<evidence type="ECO:0000313" key="2">
    <source>
        <dbReference type="Proteomes" id="UP000639396"/>
    </source>
</evidence>